<evidence type="ECO:0000256" key="6">
    <source>
        <dbReference type="SAM" id="Coils"/>
    </source>
</evidence>
<reference evidence="11 13" key="1">
    <citation type="submission" date="2021-11" db="EMBL/GenBank/DDBJ databases">
        <authorList>
            <person name="Islam A."/>
            <person name="Islam S."/>
            <person name="Flora M.S."/>
            <person name="Rahman M."/>
            <person name="Ziaur R.M."/>
            <person name="Epstein J.H."/>
            <person name="Hassan M."/>
            <person name="Klassen M."/>
            <person name="Woodard K."/>
            <person name="Webb A."/>
            <person name="Webby R.J."/>
            <person name="El Zowalaty M.E."/>
        </authorList>
    </citation>
    <scope>NUCLEOTIDE SEQUENCE</scope>
    <source>
        <strain evidence="12">Pbs1</strain>
        <strain evidence="11">Pbs3</strain>
    </source>
</reference>
<dbReference type="PROSITE" id="PS50966">
    <property type="entry name" value="ZF_SWIM"/>
    <property type="match status" value="1"/>
</dbReference>
<keyword evidence="6" id="KW-0175">Coiled coil</keyword>
<protein>
    <recommendedName>
        <fullName evidence="1">Glucosidase 2 subunit beta</fullName>
    </recommendedName>
</protein>
<dbReference type="GO" id="GO:0006491">
    <property type="term" value="P:N-glycan processing"/>
    <property type="evidence" value="ECO:0007669"/>
    <property type="project" value="TreeGrafter"/>
</dbReference>
<dbReference type="EMBL" id="CAKLCB010000014">
    <property type="protein sequence ID" value="CAH0513573.1"/>
    <property type="molecule type" value="Genomic_DNA"/>
</dbReference>
<evidence type="ECO:0000256" key="5">
    <source>
        <dbReference type="PROSITE-ProRule" id="PRU00325"/>
    </source>
</evidence>
<evidence type="ECO:0000313" key="12">
    <source>
        <dbReference type="EMBL" id="CAH0513573.1"/>
    </source>
</evidence>
<feature type="chain" id="PRO_5043526979" description="Glucosidase 2 subunit beta" evidence="8">
    <location>
        <begin position="20"/>
        <end position="556"/>
    </location>
</feature>
<dbReference type="Pfam" id="PF12999">
    <property type="entry name" value="PRKCSH-like"/>
    <property type="match status" value="1"/>
</dbReference>
<evidence type="ECO:0000256" key="7">
    <source>
        <dbReference type="SAM" id="MobiDB-lite"/>
    </source>
</evidence>
<evidence type="ECO:0000313" key="11">
    <source>
        <dbReference type="EMBL" id="CAH0481682.1"/>
    </source>
</evidence>
<dbReference type="Proteomes" id="UP001158986">
    <property type="component" value="Unassembled WGS sequence"/>
</dbReference>
<keyword evidence="3" id="KW-0256">Endoplasmic reticulum</keyword>
<dbReference type="GO" id="GO:0008270">
    <property type="term" value="F:zinc ion binding"/>
    <property type="evidence" value="ECO:0007669"/>
    <property type="project" value="UniProtKB-KW"/>
</dbReference>
<evidence type="ECO:0000256" key="3">
    <source>
        <dbReference type="ARBA" id="ARBA00022824"/>
    </source>
</evidence>
<dbReference type="SUPFAM" id="SSF50911">
    <property type="entry name" value="Mannose 6-phosphate receptor domain"/>
    <property type="match status" value="1"/>
</dbReference>
<keyword evidence="4" id="KW-1015">Disulfide bond</keyword>
<dbReference type="Proteomes" id="UP001160483">
    <property type="component" value="Unassembled WGS sequence"/>
</dbReference>
<feature type="compositionally biased region" description="Acidic residues" evidence="7">
    <location>
        <begin position="300"/>
        <end position="311"/>
    </location>
</feature>
<keyword evidence="5" id="KW-0863">Zinc-finger</keyword>
<keyword evidence="13" id="KW-1185">Reference proteome</keyword>
<feature type="compositionally biased region" description="Basic and acidic residues" evidence="7">
    <location>
        <begin position="262"/>
        <end position="299"/>
    </location>
</feature>
<feature type="region of interest" description="Disordered" evidence="7">
    <location>
        <begin position="323"/>
        <end position="342"/>
    </location>
</feature>
<feature type="compositionally biased region" description="Acidic residues" evidence="7">
    <location>
        <begin position="325"/>
        <end position="341"/>
    </location>
</feature>
<dbReference type="InterPro" id="IPR036607">
    <property type="entry name" value="PRKCSH"/>
</dbReference>
<feature type="signal peptide" evidence="8">
    <location>
        <begin position="1"/>
        <end position="19"/>
    </location>
</feature>
<dbReference type="PANTHER" id="PTHR12630:SF1">
    <property type="entry name" value="GLUCOSIDASE 2 SUBUNIT BETA"/>
    <property type="match status" value="1"/>
</dbReference>
<dbReference type="PANTHER" id="PTHR12630">
    <property type="entry name" value="N-LINKED OLIGOSACCHARIDE PROCESSING"/>
    <property type="match status" value="1"/>
</dbReference>
<keyword evidence="2 8" id="KW-0732">Signal</keyword>
<gene>
    <name evidence="12" type="ORF">PBS001_LOCUS381</name>
    <name evidence="11" type="ORF">PBS003_LOCUS8287</name>
</gene>
<feature type="coiled-coil region" evidence="6">
    <location>
        <begin position="169"/>
        <end position="202"/>
    </location>
</feature>
<dbReference type="InterPro" id="IPR007527">
    <property type="entry name" value="Znf_SWIM"/>
</dbReference>
<dbReference type="EMBL" id="CAKKTJ010000329">
    <property type="protein sequence ID" value="CAH0481682.1"/>
    <property type="molecule type" value="Genomic_DNA"/>
</dbReference>
<feature type="domain" description="SWIM-type" evidence="9">
    <location>
        <begin position="46"/>
        <end position="83"/>
    </location>
</feature>
<dbReference type="Gene3D" id="2.70.130.10">
    <property type="entry name" value="Mannose-6-phosphate receptor binding domain"/>
    <property type="match status" value="1"/>
</dbReference>
<evidence type="ECO:0000313" key="13">
    <source>
        <dbReference type="Proteomes" id="UP001158986"/>
    </source>
</evidence>
<dbReference type="InterPro" id="IPR009011">
    <property type="entry name" value="Man6P_isomerase_rcpt-bd_dom_sf"/>
</dbReference>
<evidence type="ECO:0000259" key="9">
    <source>
        <dbReference type="PROSITE" id="PS50966"/>
    </source>
</evidence>
<sequence>MALQRLTTSIALLSLGVTASNWHGIPLELQQKLRAASNFICDNGQQRLDLSRLNDNYCDCEDGSDEPGTSACSHTAAVFHCVNAGFFSADIPTSHVNDGVCDCCDGSDEYESGTCASHCYEMMQSVVAERKDQIEQVEKGLEDRIALVAKSQELWDEEEKKQQQLNVSIASLRVMVEQMEARNEHEERAEQEEKERLIAERKQEILIQLGLLDLTKEQLTSIIVEIGREGMSAKRDLLPIIRSERKRTADGGKELSSTPMDEQDKAFQERDDARQKETRRIQALIEEREKEKEKKAQEKAEEEEDDDETPEDIAEHVEITLEHETEAEDVNEAQDPEEEDLTLPKVETHPVDLLYDELAASERYERSQAVLTRKQLEDTKKELKEEEKKLVEAQRLMDKDYGVDNVFFGLRDKCVESDAGQYKYKVCFFGTATQDFVKLGDMEEINGSKVSDSEKSGESSSHSSEDLAATGTIVKEIKFLNGHACWNGPTRSLTVKLECGPDPMELYDIEEPSMCVYTAKLRTPAVCSEDDREQILTFIDARIAPHYIEIEVPPTL</sequence>
<evidence type="ECO:0000256" key="1">
    <source>
        <dbReference type="ARBA" id="ARBA00022387"/>
    </source>
</evidence>
<keyword evidence="5" id="KW-0862">Zinc</keyword>
<dbReference type="InterPro" id="IPR044865">
    <property type="entry name" value="MRH_dom"/>
</dbReference>
<accession>A0AAU9LFL3</accession>
<feature type="region of interest" description="Disordered" evidence="7">
    <location>
        <begin position="244"/>
        <end position="311"/>
    </location>
</feature>
<evidence type="ECO:0000259" key="10">
    <source>
        <dbReference type="PROSITE" id="PS51914"/>
    </source>
</evidence>
<feature type="domain" description="MRH" evidence="10">
    <location>
        <begin position="412"/>
        <end position="529"/>
    </location>
</feature>
<organism evidence="11 14">
    <name type="scientific">Peronospora belbahrii</name>
    <dbReference type="NCBI Taxonomy" id="622444"/>
    <lineage>
        <taxon>Eukaryota</taxon>
        <taxon>Sar</taxon>
        <taxon>Stramenopiles</taxon>
        <taxon>Oomycota</taxon>
        <taxon>Peronosporomycetes</taxon>
        <taxon>Peronosporales</taxon>
        <taxon>Peronosporaceae</taxon>
        <taxon>Peronospora</taxon>
    </lineage>
</organism>
<dbReference type="Pfam" id="PF13015">
    <property type="entry name" value="PRKCSH_1"/>
    <property type="match status" value="1"/>
</dbReference>
<feature type="coiled-coil region" evidence="6">
    <location>
        <begin position="366"/>
        <end position="396"/>
    </location>
</feature>
<feature type="compositionally biased region" description="Basic and acidic residues" evidence="7">
    <location>
        <begin position="244"/>
        <end position="253"/>
    </location>
</feature>
<dbReference type="InterPro" id="IPR039794">
    <property type="entry name" value="Gtb1-like"/>
</dbReference>
<comment type="caution">
    <text evidence="11">The sequence shown here is derived from an EMBL/GenBank/DDBJ whole genome shotgun (WGS) entry which is preliminary data.</text>
</comment>
<proteinExistence type="predicted"/>
<dbReference type="AlphaFoldDB" id="A0AAU9LFL3"/>
<evidence type="ECO:0000256" key="4">
    <source>
        <dbReference type="ARBA" id="ARBA00023157"/>
    </source>
</evidence>
<name>A0AAU9LFL3_9STRA</name>
<keyword evidence="5" id="KW-0479">Metal-binding</keyword>
<feature type="region of interest" description="Disordered" evidence="7">
    <location>
        <begin position="447"/>
        <end position="466"/>
    </location>
</feature>
<evidence type="ECO:0000313" key="14">
    <source>
        <dbReference type="Proteomes" id="UP001160483"/>
    </source>
</evidence>
<dbReference type="InterPro" id="IPR028146">
    <property type="entry name" value="PRKCSH_N"/>
</dbReference>
<evidence type="ECO:0000256" key="2">
    <source>
        <dbReference type="ARBA" id="ARBA00022729"/>
    </source>
</evidence>
<dbReference type="PROSITE" id="PS51914">
    <property type="entry name" value="MRH"/>
    <property type="match status" value="1"/>
</dbReference>
<dbReference type="GO" id="GO:0017177">
    <property type="term" value="C:glucosidase II complex"/>
    <property type="evidence" value="ECO:0007669"/>
    <property type="project" value="TreeGrafter"/>
</dbReference>
<evidence type="ECO:0000256" key="8">
    <source>
        <dbReference type="SAM" id="SignalP"/>
    </source>
</evidence>